<dbReference type="KEGG" id="ami:Amir_0073"/>
<dbReference type="RefSeq" id="WP_012782710.1">
    <property type="nucleotide sequence ID" value="NC_013093.1"/>
</dbReference>
<protein>
    <recommendedName>
        <fullName evidence="3">PIN domain-containing protein</fullName>
    </recommendedName>
</protein>
<keyword evidence="2" id="KW-1185">Reference proteome</keyword>
<dbReference type="Proteomes" id="UP000002213">
    <property type="component" value="Chromosome"/>
</dbReference>
<name>C6WDQ2_ACTMD</name>
<proteinExistence type="predicted"/>
<dbReference type="EMBL" id="CP001630">
    <property type="protein sequence ID" value="ACU34047.1"/>
    <property type="molecule type" value="Genomic_DNA"/>
</dbReference>
<accession>C6WDQ2</accession>
<evidence type="ECO:0000313" key="1">
    <source>
        <dbReference type="EMBL" id="ACU34047.1"/>
    </source>
</evidence>
<evidence type="ECO:0008006" key="3">
    <source>
        <dbReference type="Google" id="ProtNLM"/>
    </source>
</evidence>
<organism evidence="1 2">
    <name type="scientific">Actinosynnema mirum (strain ATCC 29888 / DSM 43827 / JCM 3225 / NBRC 14064 / NCIMB 13271 / NRRL B-12336 / IMRU 3971 / 101)</name>
    <dbReference type="NCBI Taxonomy" id="446462"/>
    <lineage>
        <taxon>Bacteria</taxon>
        <taxon>Bacillati</taxon>
        <taxon>Actinomycetota</taxon>
        <taxon>Actinomycetes</taxon>
        <taxon>Pseudonocardiales</taxon>
        <taxon>Pseudonocardiaceae</taxon>
        <taxon>Actinosynnema</taxon>
    </lineage>
</organism>
<reference evidence="1 2" key="1">
    <citation type="journal article" date="2009" name="Stand. Genomic Sci.">
        <title>Complete genome sequence of Actinosynnema mirum type strain (101).</title>
        <authorList>
            <person name="Land M."/>
            <person name="Lapidus A."/>
            <person name="Mayilraj S."/>
            <person name="Chen F."/>
            <person name="Copeland A."/>
            <person name="Del Rio T.G."/>
            <person name="Nolan M."/>
            <person name="Lucas S."/>
            <person name="Tice H."/>
            <person name="Cheng J.F."/>
            <person name="Chertkov O."/>
            <person name="Bruce D."/>
            <person name="Goodwin L."/>
            <person name="Pitluck S."/>
            <person name="Rohde M."/>
            <person name="Goker M."/>
            <person name="Pati A."/>
            <person name="Ivanova N."/>
            <person name="Mavromatis K."/>
            <person name="Chen A."/>
            <person name="Palaniappan K."/>
            <person name="Hauser L."/>
            <person name="Chang Y.J."/>
            <person name="Jeffries C.C."/>
            <person name="Brettin T."/>
            <person name="Detter J.C."/>
            <person name="Han C."/>
            <person name="Chain P."/>
            <person name="Tindall B.J."/>
            <person name="Bristow J."/>
            <person name="Eisen J.A."/>
            <person name="Markowitz V."/>
            <person name="Hugenholtz P."/>
            <person name="Kyrpides N.C."/>
            <person name="Klenk H.P."/>
        </authorList>
    </citation>
    <scope>NUCLEOTIDE SEQUENCE [LARGE SCALE GENOMIC DNA]</scope>
    <source>
        <strain evidence="2">ATCC 29888 / DSM 43827 / JCM 3225 / NBRC 14064 / NCIMB 13271 / NRRL B-12336 / IMRU 3971 / 101</strain>
    </source>
</reference>
<sequence>MKVLADANVLYSRTLLDWFGLLQGSDEQQVYHAYWTEDLLAEALFHLRRDKPALDGGQISSIRDKIEKAFEGGRVDDFVIDDSFPGKDVNDRHVHAAAVTCQADIVLTCDEGFHSEQVADLLPYEVHKPDEFFVLVHDIAPEIVWQATLKQTRYWVGRGKRADLFDRLVKAGCPEFAARVQVHQSRLSLPHDTTRP</sequence>
<dbReference type="HOGENOM" id="CLU_096418_1_0_11"/>
<dbReference type="eggNOG" id="ENOG5030J5S">
    <property type="taxonomic scope" value="Bacteria"/>
</dbReference>
<gene>
    <name evidence="1" type="ordered locus">Amir_0073</name>
</gene>
<dbReference type="OrthoDB" id="211933at2"/>
<dbReference type="STRING" id="446462.Amir_0073"/>
<evidence type="ECO:0000313" key="2">
    <source>
        <dbReference type="Proteomes" id="UP000002213"/>
    </source>
</evidence>
<dbReference type="AlphaFoldDB" id="C6WDQ2"/>